<feature type="transmembrane region" description="Helical" evidence="1">
    <location>
        <begin position="28"/>
        <end position="47"/>
    </location>
</feature>
<feature type="transmembrane region" description="Helical" evidence="1">
    <location>
        <begin position="282"/>
        <end position="302"/>
    </location>
</feature>
<dbReference type="AlphaFoldDB" id="A0A9X5I321"/>
<keyword evidence="1" id="KW-1133">Transmembrane helix</keyword>
<feature type="transmembrane region" description="Helical" evidence="1">
    <location>
        <begin position="357"/>
        <end position="378"/>
    </location>
</feature>
<feature type="transmembrane region" description="Helical" evidence="1">
    <location>
        <begin position="214"/>
        <end position="234"/>
    </location>
</feature>
<feature type="transmembrane region" description="Helical" evidence="1">
    <location>
        <begin position="155"/>
        <end position="176"/>
    </location>
</feature>
<feature type="transmembrane region" description="Helical" evidence="1">
    <location>
        <begin position="518"/>
        <end position="539"/>
    </location>
</feature>
<dbReference type="EMBL" id="JTJC03000001">
    <property type="protein sequence ID" value="NHC33495.1"/>
    <property type="molecule type" value="Genomic_DNA"/>
</dbReference>
<evidence type="ECO:0000313" key="2">
    <source>
        <dbReference type="EMBL" id="NHC33495.1"/>
    </source>
</evidence>
<dbReference type="Proteomes" id="UP000031532">
    <property type="component" value="Unassembled WGS sequence"/>
</dbReference>
<feature type="transmembrane region" description="Helical" evidence="1">
    <location>
        <begin position="443"/>
        <end position="467"/>
    </location>
</feature>
<proteinExistence type="predicted"/>
<evidence type="ECO:0000313" key="3">
    <source>
        <dbReference type="Proteomes" id="UP000031532"/>
    </source>
</evidence>
<gene>
    <name evidence="2" type="ORF">QH73_0002255</name>
</gene>
<keyword evidence="3" id="KW-1185">Reference proteome</keyword>
<evidence type="ECO:0000256" key="1">
    <source>
        <dbReference type="SAM" id="Phobius"/>
    </source>
</evidence>
<comment type="caution">
    <text evidence="2">The sequence shown here is derived from an EMBL/GenBank/DDBJ whole genome shotgun (WGS) entry which is preliminary data.</text>
</comment>
<reference evidence="2 3" key="1">
    <citation type="journal article" date="2015" name="Genome Announc.">
        <title>Draft Genome Sequence of the Terrestrial Cyanobacterium Scytonema millei VB511283, Isolated from Eastern India.</title>
        <authorList>
            <person name="Sen D."/>
            <person name="Chandrababunaidu M.M."/>
            <person name="Singh D."/>
            <person name="Sanghi N."/>
            <person name="Ghorai A."/>
            <person name="Mishra G.P."/>
            <person name="Madduluri M."/>
            <person name="Adhikary S.P."/>
            <person name="Tripathy S."/>
        </authorList>
    </citation>
    <scope>NUCLEOTIDE SEQUENCE [LARGE SCALE GENOMIC DNA]</scope>
    <source>
        <strain evidence="2 3">VB511283</strain>
    </source>
</reference>
<dbReference type="OrthoDB" id="458286at2"/>
<accession>A0A9X5I321</accession>
<organism evidence="2 3">
    <name type="scientific">Scytonema millei VB511283</name>
    <dbReference type="NCBI Taxonomy" id="1245923"/>
    <lineage>
        <taxon>Bacteria</taxon>
        <taxon>Bacillati</taxon>
        <taxon>Cyanobacteriota</taxon>
        <taxon>Cyanophyceae</taxon>
        <taxon>Nostocales</taxon>
        <taxon>Scytonemataceae</taxon>
        <taxon>Scytonema</taxon>
    </lineage>
</organism>
<feature type="transmembrane region" description="Helical" evidence="1">
    <location>
        <begin position="98"/>
        <end position="119"/>
    </location>
</feature>
<keyword evidence="1" id="KW-0472">Membrane</keyword>
<dbReference type="RefSeq" id="WP_039715058.1">
    <property type="nucleotide sequence ID" value="NZ_JTJC03000001.1"/>
</dbReference>
<name>A0A9X5I321_9CYAN</name>
<protein>
    <submittedName>
        <fullName evidence="2">ABC transporter permease</fullName>
    </submittedName>
</protein>
<keyword evidence="1" id="KW-0812">Transmembrane</keyword>
<feature type="transmembrane region" description="Helical" evidence="1">
    <location>
        <begin position="474"/>
        <end position="498"/>
    </location>
</feature>
<feature type="transmembrane region" description="Helical" evidence="1">
    <location>
        <begin position="182"/>
        <end position="202"/>
    </location>
</feature>
<sequence length="566" mass="63055">MRLSWIDKLGDKNPQLLREIKGRFKPRNLVISTVISLLGQFFLFRIFQAKLPSASQGWSMPTRHPLCTGEQWEYSIPECLTDAAGNLLINWQMWWWDVFYTVSKFGVFALILAGTYTLISDLANEERRDTLNFIRLSPQSAKSILIGKLLGVPSLLYIVVGLAVPLHLIAGIGAHVPLSLIFSFYGLVIASCIFFFSAALLFGLVSAWLGGFQAWLGSGAAFVCLFIATAKPVLHTPSDWLNLFSPFLIFEQIAKATELENYSLSLLSTADLELFYLPIGDALWATLGLAVLNFGVGTYWIWQALQRRFHNPSKTIFSKSQSYLMVASLEAILVAFAATTPKYRYSTNLGHNFQELLVYNLVLFICLIVTLTPQRQVLQDWARYRRERVSNRQKFLSSSLVKDLMWGEKSPAILAIALNLGIVATTLTLWITFVLQPIDKQPAFLSMVIGGNLLLICAAIAQLLTFMRAQKQGLWIAGALGAVILLPTAILTVLSIAPQQIPGLWLFTPFAWFALEKASNTTIFLALLGQWSAVTLCTIRMTRQIQRAGESSTKALMSDRPSLPMA</sequence>
<feature type="transmembrane region" description="Helical" evidence="1">
    <location>
        <begin position="323"/>
        <end position="345"/>
    </location>
</feature>
<feature type="transmembrane region" description="Helical" evidence="1">
    <location>
        <begin position="412"/>
        <end position="431"/>
    </location>
</feature>